<dbReference type="Proteomes" id="UP000005522">
    <property type="component" value="Chromosome"/>
</dbReference>
<dbReference type="Gene3D" id="3.40.50.2000">
    <property type="entry name" value="Glycogen Phosphorylase B"/>
    <property type="match status" value="2"/>
</dbReference>
<keyword evidence="2" id="KW-0328">Glycosyltransferase</keyword>
<evidence type="ECO:0000313" key="2">
    <source>
        <dbReference type="EMBL" id="AIA54135.1"/>
    </source>
</evidence>
<dbReference type="RefSeq" id="WP_004870164.1">
    <property type="nucleotide sequence ID" value="NZ_CP005986.1"/>
</dbReference>
<proteinExistence type="predicted"/>
<name>A0A059ZR15_ACICK</name>
<dbReference type="KEGG" id="acz:Acaty_c0244"/>
<dbReference type="CDD" id="cd03809">
    <property type="entry name" value="GT4_MtfB-like"/>
    <property type="match status" value="1"/>
</dbReference>
<dbReference type="EMBL" id="CP005986">
    <property type="protein sequence ID" value="AIA54135.1"/>
    <property type="molecule type" value="Genomic_DNA"/>
</dbReference>
<dbReference type="SUPFAM" id="SSF53756">
    <property type="entry name" value="UDP-Glycosyltransferase/glycogen phosphorylase"/>
    <property type="match status" value="1"/>
</dbReference>
<accession>A0A059ZR15</accession>
<dbReference type="InterPro" id="IPR001296">
    <property type="entry name" value="Glyco_trans_1"/>
</dbReference>
<feature type="domain" description="Glycosyl transferase family 1" evidence="1">
    <location>
        <begin position="268"/>
        <end position="420"/>
    </location>
</feature>
<protein>
    <submittedName>
        <fullName evidence="2">Mannosyltransferase</fullName>
    </submittedName>
</protein>
<dbReference type="HOGENOM" id="CLU_009583_34_2_6"/>
<gene>
    <name evidence="2" type="ORF">Acaty_c0244</name>
</gene>
<evidence type="ECO:0000259" key="1">
    <source>
        <dbReference type="Pfam" id="PF00534"/>
    </source>
</evidence>
<dbReference type="AlphaFoldDB" id="A0A059ZR15"/>
<reference evidence="2 3" key="1">
    <citation type="journal article" date="2009" name="J. Bacteriol.">
        <title>Draft genome sequence of the extremely acidophilic bacterium Acidithiobacillus caldus ATCC 51756 reveals metabolic versatility in the genus Acidithiobacillus.</title>
        <authorList>
            <person name="Valdes J."/>
            <person name="Quatrini R."/>
            <person name="Hallberg K."/>
            <person name="Dopson M."/>
            <person name="Valenzuela P.D."/>
            <person name="Holmes D.S."/>
        </authorList>
    </citation>
    <scope>NUCLEOTIDE SEQUENCE [LARGE SCALE GENOMIC DNA]</scope>
    <source>
        <strain evidence="3">ATCC 51756 / DSM 8584 / KU</strain>
    </source>
</reference>
<dbReference type="Pfam" id="PF00534">
    <property type="entry name" value="Glycos_transf_1"/>
    <property type="match status" value="1"/>
</dbReference>
<organism evidence="2 3">
    <name type="scientific">Acidithiobacillus caldus (strain ATCC 51756 / DSM 8584 / KU)</name>
    <dbReference type="NCBI Taxonomy" id="637389"/>
    <lineage>
        <taxon>Bacteria</taxon>
        <taxon>Pseudomonadati</taxon>
        <taxon>Pseudomonadota</taxon>
        <taxon>Acidithiobacillia</taxon>
        <taxon>Acidithiobacillales</taxon>
        <taxon>Acidithiobacillaceae</taxon>
        <taxon>Acidithiobacillus</taxon>
    </lineage>
</organism>
<dbReference type="PANTHER" id="PTHR46401:SF9">
    <property type="entry name" value="MANNOSYLTRANSFERASE A"/>
    <property type="match status" value="1"/>
</dbReference>
<dbReference type="eggNOG" id="COG0438">
    <property type="taxonomic scope" value="Bacteria"/>
</dbReference>
<dbReference type="GO" id="GO:0016757">
    <property type="term" value="F:glycosyltransferase activity"/>
    <property type="evidence" value="ECO:0007669"/>
    <property type="project" value="UniProtKB-KW"/>
</dbReference>
<dbReference type="PANTHER" id="PTHR46401">
    <property type="entry name" value="GLYCOSYLTRANSFERASE WBBK-RELATED"/>
    <property type="match status" value="1"/>
</dbReference>
<evidence type="ECO:0000313" key="3">
    <source>
        <dbReference type="Proteomes" id="UP000005522"/>
    </source>
</evidence>
<keyword evidence="2" id="KW-0808">Transferase</keyword>
<sequence length="475" mass="53554">MKSKQRLRNVLRLISEYFPLPMRWIDVAVFYFRTRNRRINFAPTKHRGHIYEDLAAVTAQPTLFYDISAISSYKDARGIHRVVHKILEQLSAAAKGYQVVTVKSTRDGLITCGEKGHDGDRCHSSGLNNYPINVKPGDIFISLDLYRKFNFKALQELRLQGLKTYFVVHDLLDLRSCCLGDSDLTSSLIAHIARRTYRNWLHGVLSTSDGIICVSKSIADELLDWLNKKGIYENKNLQIGFFYLGADFINLKELGTYGVPDCIHTTLNAKNKPIFLMVGVMDPHKGHAQVIQAFETLWSKGLDVILVIVGKVGLLQPSIKGTIINHREYGNRLFWFEFVDDAALVSLYSNSTALLAASFSEGFGLPLIEAAYHGLPIIARDIPIFREVAGQHAFYFENTGADAIADAIVNWLALAERNEEPKSVGMAYRDWFASTYHLLDIINNNKWYALWPTSVHNLAQANDLPTNNVDCAGIR</sequence>